<organism evidence="1 2">
    <name type="scientific">Streptodolium elevatio</name>
    <dbReference type="NCBI Taxonomy" id="3157996"/>
    <lineage>
        <taxon>Bacteria</taxon>
        <taxon>Bacillati</taxon>
        <taxon>Actinomycetota</taxon>
        <taxon>Actinomycetes</taxon>
        <taxon>Kitasatosporales</taxon>
        <taxon>Streptomycetaceae</taxon>
        <taxon>Streptodolium</taxon>
    </lineage>
</organism>
<name>A0ABV3DC37_9ACTN</name>
<dbReference type="RefSeq" id="WP_358349067.1">
    <property type="nucleotide sequence ID" value="NZ_JBEZFP010000007.1"/>
</dbReference>
<dbReference type="PANTHER" id="PTHR36849:SF1">
    <property type="entry name" value="CYTOPLASMIC PROTEIN"/>
    <property type="match status" value="1"/>
</dbReference>
<comment type="caution">
    <text evidence="1">The sequence shown here is derived from an EMBL/GenBank/DDBJ whole genome shotgun (WGS) entry which is preliminary data.</text>
</comment>
<dbReference type="Pfam" id="PF22752">
    <property type="entry name" value="DUF488-N3i"/>
    <property type="match status" value="1"/>
</dbReference>
<reference evidence="1 2" key="1">
    <citation type="submission" date="2024-06" db="EMBL/GenBank/DDBJ databases">
        <title>The Natural Products Discovery Center: Release of the First 8490 Sequenced Strains for Exploring Actinobacteria Biosynthetic Diversity.</title>
        <authorList>
            <person name="Kalkreuter E."/>
            <person name="Kautsar S.A."/>
            <person name="Yang D."/>
            <person name="Bader C.D."/>
            <person name="Teijaro C.N."/>
            <person name="Fluegel L."/>
            <person name="Davis C.M."/>
            <person name="Simpson J.R."/>
            <person name="Lauterbach L."/>
            <person name="Steele A.D."/>
            <person name="Gui C."/>
            <person name="Meng S."/>
            <person name="Li G."/>
            <person name="Viehrig K."/>
            <person name="Ye F."/>
            <person name="Su P."/>
            <person name="Kiefer A.F."/>
            <person name="Nichols A."/>
            <person name="Cepeda A.J."/>
            <person name="Yan W."/>
            <person name="Fan B."/>
            <person name="Jiang Y."/>
            <person name="Adhikari A."/>
            <person name="Zheng C.-J."/>
            <person name="Schuster L."/>
            <person name="Cowan T.M."/>
            <person name="Smanski M.J."/>
            <person name="Chevrette M.G."/>
            <person name="De Carvalho L.P.S."/>
            <person name="Shen B."/>
        </authorList>
    </citation>
    <scope>NUCLEOTIDE SEQUENCE [LARGE SCALE GENOMIC DNA]</scope>
    <source>
        <strain evidence="1 2">NPDC048946</strain>
    </source>
</reference>
<evidence type="ECO:0000313" key="1">
    <source>
        <dbReference type="EMBL" id="MEU8132744.1"/>
    </source>
</evidence>
<dbReference type="InterPro" id="IPR052552">
    <property type="entry name" value="YeaO-like"/>
</dbReference>
<dbReference type="PANTHER" id="PTHR36849">
    <property type="entry name" value="CYTOPLASMIC PROTEIN-RELATED"/>
    <property type="match status" value="1"/>
</dbReference>
<evidence type="ECO:0000313" key="2">
    <source>
        <dbReference type="Proteomes" id="UP001551482"/>
    </source>
</evidence>
<sequence>MTKRLAEVPDLPTGYRVARVYDAPGPDDGLRVLVDRLWPRGISKEKAAVDVWAKEVAPSTELRKWFHADPEGRAAEFAVRYTDELDGYTEREGLERLRAAVAKGNVTLLTAVKDPAGSYLSILLARLRESEG</sequence>
<proteinExistence type="predicted"/>
<gene>
    <name evidence="1" type="ORF">AB0C36_04465</name>
</gene>
<dbReference type="EMBL" id="JBEZFP010000007">
    <property type="protein sequence ID" value="MEU8132744.1"/>
    <property type="molecule type" value="Genomic_DNA"/>
</dbReference>
<protein>
    <submittedName>
        <fullName evidence="1">DUF488 family protein</fullName>
    </submittedName>
</protein>
<dbReference type="Proteomes" id="UP001551482">
    <property type="component" value="Unassembled WGS sequence"/>
</dbReference>
<keyword evidence="2" id="KW-1185">Reference proteome</keyword>
<accession>A0ABV3DC37</accession>